<dbReference type="Gene3D" id="3.30.70.330">
    <property type="match status" value="1"/>
</dbReference>
<dbReference type="RefSeq" id="XP_058347312.1">
    <property type="nucleotide sequence ID" value="XM_058482181.1"/>
</dbReference>
<dbReference type="InterPro" id="IPR034257">
    <property type="entry name" value="Acinus_RRM"/>
</dbReference>
<sequence>MLPENLSTLRVVDLKEELSKRKLPVKGKKDELIARLQQSLDDEKQKEGAVEEPPKETSAQVDNASKETTTEENQPQPSDEKAAPTEEAIQHNEPVQEVTTDDKNTADTTTTTTTTMPKEEKPLEDDDRGTKRKRSVDEKEEVKEPQPEKRTKSDIKHPEEEQPQQQQQQQQPQPQPETKEEQQQPQPQPETKEEQQQPQPQPETKKEQQQPKENIVTSSAIYIKGFVRPLIVRHVQELIAKYGTVKRFWMDAIKTHCYVIYESTEEAKAAFEGIDGIVFPRETGKEVTVGGLTPEQAEVLIEQEQTAADRRMKIDWEGAIESVIKGEVKEVNKSPSSSSNSPDARRPRLFGISQITRELQKAATASVLASENNAAASTLDERPTNLLQDNVEGPSMLVAEDNQMAAPTASLDELFRKTKATPHLYYLPVSEEIAQQRLEKLRQKTA</sequence>
<dbReference type="PANTHER" id="PTHR47031:SF3">
    <property type="entry name" value="SAP DOMAIN-CONTAINING PROTEIN"/>
    <property type="match status" value="1"/>
</dbReference>
<dbReference type="Proteomes" id="UP001234581">
    <property type="component" value="Unassembled WGS sequence"/>
</dbReference>
<dbReference type="SUPFAM" id="SSF68906">
    <property type="entry name" value="SAP domain"/>
    <property type="match status" value="1"/>
</dbReference>
<keyword evidence="6" id="KW-1185">Reference proteome</keyword>
<dbReference type="PROSITE" id="PS50800">
    <property type="entry name" value="SAP"/>
    <property type="match status" value="1"/>
</dbReference>
<dbReference type="InterPro" id="IPR032552">
    <property type="entry name" value="RSB_motif"/>
</dbReference>
<accession>A0AAD7VB69</accession>
<name>A0AAD7VB69_9FUNG</name>
<evidence type="ECO:0000313" key="6">
    <source>
        <dbReference type="Proteomes" id="UP001234581"/>
    </source>
</evidence>
<dbReference type="SUPFAM" id="SSF54928">
    <property type="entry name" value="RNA-binding domain, RBD"/>
    <property type="match status" value="1"/>
</dbReference>
<feature type="compositionally biased region" description="Low complexity" evidence="2">
    <location>
        <begin position="163"/>
        <end position="172"/>
    </location>
</feature>
<feature type="domain" description="SAP" evidence="4">
    <location>
        <begin position="6"/>
        <end position="40"/>
    </location>
</feature>
<dbReference type="InterPro" id="IPR035979">
    <property type="entry name" value="RBD_domain_sf"/>
</dbReference>
<dbReference type="CDD" id="cd12432">
    <property type="entry name" value="RRM_ACINU"/>
    <property type="match status" value="1"/>
</dbReference>
<feature type="domain" description="RRM" evidence="3">
    <location>
        <begin position="219"/>
        <end position="294"/>
    </location>
</feature>
<evidence type="ECO:0000259" key="4">
    <source>
        <dbReference type="PROSITE" id="PS50800"/>
    </source>
</evidence>
<evidence type="ECO:0000256" key="2">
    <source>
        <dbReference type="SAM" id="MobiDB-lite"/>
    </source>
</evidence>
<evidence type="ECO:0000313" key="5">
    <source>
        <dbReference type="EMBL" id="KAJ8662399.1"/>
    </source>
</evidence>
<feature type="region of interest" description="Disordered" evidence="2">
    <location>
        <begin position="23"/>
        <end position="213"/>
    </location>
</feature>
<feature type="compositionally biased region" description="Basic and acidic residues" evidence="2">
    <location>
        <begin position="78"/>
        <end position="90"/>
    </location>
</feature>
<organism evidence="5 6">
    <name type="scientific">Lichtheimia ornata</name>
    <dbReference type="NCBI Taxonomy" id="688661"/>
    <lineage>
        <taxon>Eukaryota</taxon>
        <taxon>Fungi</taxon>
        <taxon>Fungi incertae sedis</taxon>
        <taxon>Mucoromycota</taxon>
        <taxon>Mucoromycotina</taxon>
        <taxon>Mucoromycetes</taxon>
        <taxon>Mucorales</taxon>
        <taxon>Lichtheimiaceae</taxon>
        <taxon>Lichtheimia</taxon>
    </lineage>
</organism>
<evidence type="ECO:0000256" key="1">
    <source>
        <dbReference type="PROSITE-ProRule" id="PRU00176"/>
    </source>
</evidence>
<feature type="compositionally biased region" description="Basic and acidic residues" evidence="2">
    <location>
        <begin position="41"/>
        <end position="55"/>
    </location>
</feature>
<dbReference type="GO" id="GO:0003723">
    <property type="term" value="F:RNA binding"/>
    <property type="evidence" value="ECO:0007669"/>
    <property type="project" value="UniProtKB-UniRule"/>
</dbReference>
<dbReference type="InterPro" id="IPR003034">
    <property type="entry name" value="SAP_dom"/>
</dbReference>
<dbReference type="AlphaFoldDB" id="A0AAD7VB69"/>
<dbReference type="EMBL" id="JARTCD010000005">
    <property type="protein sequence ID" value="KAJ8662399.1"/>
    <property type="molecule type" value="Genomic_DNA"/>
</dbReference>
<proteinExistence type="predicted"/>
<dbReference type="Gene3D" id="1.10.720.30">
    <property type="entry name" value="SAP domain"/>
    <property type="match status" value="1"/>
</dbReference>
<dbReference type="Pfam" id="PF16294">
    <property type="entry name" value="RSB_motif"/>
    <property type="match status" value="1"/>
</dbReference>
<feature type="compositionally biased region" description="Basic and acidic residues" evidence="2">
    <location>
        <begin position="135"/>
        <end position="160"/>
    </location>
</feature>
<dbReference type="InterPro" id="IPR036361">
    <property type="entry name" value="SAP_dom_sf"/>
</dbReference>
<evidence type="ECO:0008006" key="7">
    <source>
        <dbReference type="Google" id="ProtNLM"/>
    </source>
</evidence>
<dbReference type="InterPro" id="IPR012677">
    <property type="entry name" value="Nucleotide-bd_a/b_plait_sf"/>
</dbReference>
<dbReference type="GeneID" id="83209511"/>
<protein>
    <recommendedName>
        <fullName evidence="7">SAP domain-containing protein</fullName>
    </recommendedName>
</protein>
<comment type="caution">
    <text evidence="5">The sequence shown here is derived from an EMBL/GenBank/DDBJ whole genome shotgun (WGS) entry which is preliminary data.</text>
</comment>
<keyword evidence="1" id="KW-0694">RNA-binding</keyword>
<reference evidence="5 6" key="1">
    <citation type="submission" date="2023-03" db="EMBL/GenBank/DDBJ databases">
        <title>Genome sequence of Lichtheimia ornata CBS 291.66.</title>
        <authorList>
            <person name="Mohabir J.T."/>
            <person name="Shea T.P."/>
            <person name="Kurbessoian T."/>
            <person name="Berby B."/>
            <person name="Fontaine J."/>
            <person name="Livny J."/>
            <person name="Gnirke A."/>
            <person name="Stajich J.E."/>
            <person name="Cuomo C.A."/>
        </authorList>
    </citation>
    <scope>NUCLEOTIDE SEQUENCE [LARGE SCALE GENOMIC DNA]</scope>
    <source>
        <strain evidence="5">CBS 291.66</strain>
    </source>
</reference>
<dbReference type="Pfam" id="PF02037">
    <property type="entry name" value="SAP"/>
    <property type="match status" value="1"/>
</dbReference>
<dbReference type="InterPro" id="IPR000504">
    <property type="entry name" value="RRM_dom"/>
</dbReference>
<dbReference type="PANTHER" id="PTHR47031">
    <property type="entry name" value="SAP DNA-BINDING DOMAIN-CONTAINING PROTEIN"/>
    <property type="match status" value="1"/>
</dbReference>
<evidence type="ECO:0000259" key="3">
    <source>
        <dbReference type="PROSITE" id="PS50102"/>
    </source>
</evidence>
<feature type="compositionally biased region" description="Low complexity" evidence="2">
    <location>
        <begin position="106"/>
        <end position="115"/>
    </location>
</feature>
<dbReference type="PROSITE" id="PS50102">
    <property type="entry name" value="RRM"/>
    <property type="match status" value="1"/>
</dbReference>
<dbReference type="SMART" id="SM00513">
    <property type="entry name" value="SAP"/>
    <property type="match status" value="1"/>
</dbReference>
<gene>
    <name evidence="5" type="ORF">O0I10_002093</name>
</gene>